<evidence type="ECO:0000256" key="3">
    <source>
        <dbReference type="ARBA" id="ARBA00007588"/>
    </source>
</evidence>
<evidence type="ECO:0000256" key="13">
    <source>
        <dbReference type="ARBA" id="ARBA00032493"/>
    </source>
</evidence>
<comment type="cofactor">
    <cofactor evidence="1">
        <name>FAD</name>
        <dbReference type="ChEBI" id="CHEBI:57692"/>
    </cofactor>
</comment>
<organism evidence="16 17">
    <name type="scientific">Actinoplanes derwentensis</name>
    <dbReference type="NCBI Taxonomy" id="113562"/>
    <lineage>
        <taxon>Bacteria</taxon>
        <taxon>Bacillati</taxon>
        <taxon>Actinomycetota</taxon>
        <taxon>Actinomycetes</taxon>
        <taxon>Micromonosporales</taxon>
        <taxon>Micromonosporaceae</taxon>
        <taxon>Actinoplanes</taxon>
    </lineage>
</organism>
<evidence type="ECO:0000256" key="1">
    <source>
        <dbReference type="ARBA" id="ARBA00001974"/>
    </source>
</evidence>
<dbReference type="EC" id="1.14.13.59" evidence="4"/>
<evidence type="ECO:0000313" key="17">
    <source>
        <dbReference type="Proteomes" id="UP000198688"/>
    </source>
</evidence>
<evidence type="ECO:0000256" key="7">
    <source>
        <dbReference type="ARBA" id="ARBA00022827"/>
    </source>
</evidence>
<keyword evidence="6" id="KW-0285">Flavoprotein</keyword>
<evidence type="ECO:0000256" key="14">
    <source>
        <dbReference type="ARBA" id="ARBA00032738"/>
    </source>
</evidence>
<reference evidence="16 17" key="1">
    <citation type="submission" date="2016-10" db="EMBL/GenBank/DDBJ databases">
        <authorList>
            <person name="de Groot N.N."/>
        </authorList>
    </citation>
    <scope>NUCLEOTIDE SEQUENCE [LARGE SCALE GENOMIC DNA]</scope>
    <source>
        <strain evidence="16 17">DSM 43941</strain>
    </source>
</reference>
<evidence type="ECO:0000256" key="9">
    <source>
        <dbReference type="ARBA" id="ARBA00023002"/>
    </source>
</evidence>
<proteinExistence type="inferred from homology"/>
<keyword evidence="10" id="KW-0503">Monooxygenase</keyword>
<dbReference type="AlphaFoldDB" id="A0A1H2D758"/>
<evidence type="ECO:0000256" key="6">
    <source>
        <dbReference type="ARBA" id="ARBA00022630"/>
    </source>
</evidence>
<comment type="similarity">
    <text evidence="3">Belongs to the lysine N(6)-hydroxylase/L-ornithine N(5)-oxygenase family.</text>
</comment>
<dbReference type="GO" id="GO:0047091">
    <property type="term" value="F:L-lysine 6-monooxygenase (NADPH) activity"/>
    <property type="evidence" value="ECO:0007669"/>
    <property type="project" value="UniProtKB-EC"/>
</dbReference>
<accession>A0A1H2D758</accession>
<dbReference type="SUPFAM" id="SSF51905">
    <property type="entry name" value="FAD/NAD(P)-binding domain"/>
    <property type="match status" value="2"/>
</dbReference>
<keyword evidence="9" id="KW-0560">Oxidoreductase</keyword>
<dbReference type="STRING" id="113562.SAMN04489716_8315"/>
<dbReference type="Proteomes" id="UP000198688">
    <property type="component" value="Chromosome I"/>
</dbReference>
<evidence type="ECO:0000256" key="2">
    <source>
        <dbReference type="ARBA" id="ARBA00004924"/>
    </source>
</evidence>
<dbReference type="EMBL" id="LT629758">
    <property type="protein sequence ID" value="SDT78302.1"/>
    <property type="molecule type" value="Genomic_DNA"/>
</dbReference>
<name>A0A1H2D758_9ACTN</name>
<dbReference type="InterPro" id="IPR036188">
    <property type="entry name" value="FAD/NAD-bd_sf"/>
</dbReference>
<dbReference type="PANTHER" id="PTHR42802">
    <property type="entry name" value="MONOOXYGENASE"/>
    <property type="match status" value="1"/>
</dbReference>
<evidence type="ECO:0000256" key="12">
    <source>
        <dbReference type="ARBA" id="ARBA00031158"/>
    </source>
</evidence>
<evidence type="ECO:0000313" key="16">
    <source>
        <dbReference type="EMBL" id="SDT78302.1"/>
    </source>
</evidence>
<protein>
    <recommendedName>
        <fullName evidence="5">L-lysine N6-monooxygenase MbtG</fullName>
        <ecNumber evidence="4">1.14.13.59</ecNumber>
    </recommendedName>
    <alternativeName>
        <fullName evidence="14">Lysine 6-N-hydroxylase</fullName>
    </alternativeName>
    <alternativeName>
        <fullName evidence="13">Lysine N6-hydroxylase</fullName>
    </alternativeName>
    <alternativeName>
        <fullName evidence="11">Lysine-N-oxygenase</fullName>
    </alternativeName>
    <alternativeName>
        <fullName evidence="12">Mycobactin synthase protein G</fullName>
    </alternativeName>
</protein>
<comment type="pathway">
    <text evidence="2">Siderophore biosynthesis.</text>
</comment>
<evidence type="ECO:0000256" key="11">
    <source>
        <dbReference type="ARBA" id="ARBA00029939"/>
    </source>
</evidence>
<evidence type="ECO:0000256" key="5">
    <source>
        <dbReference type="ARBA" id="ARBA00016406"/>
    </source>
</evidence>
<evidence type="ECO:0000256" key="4">
    <source>
        <dbReference type="ARBA" id="ARBA00013076"/>
    </source>
</evidence>
<gene>
    <name evidence="16" type="ORF">SAMN04489716_8315</name>
</gene>
<keyword evidence="7" id="KW-0274">FAD</keyword>
<dbReference type="RefSeq" id="WP_092554171.1">
    <property type="nucleotide sequence ID" value="NZ_BOMJ01000024.1"/>
</dbReference>
<sequence length="432" mass="48774">MRTYDFIAIGVGPFNLGLAALTEDLPDVDGIFLEQRAEFDWHPGLMLDGVTIQVPFLADLVTMADPTNRFSFLNYLKQVGRLYPFYIRESFFPLRAEYNEYCKWVARQLPSIHWNTRVDTVTHDGSGYLVHTAGGETFRARKLVLGIGTEPRVPAAVDQGPFVHSADYLPNKQQLQGLDSITVIGSGQSAAEIYLDLLNDIETYGYHLSWITRSPRYFPMEYTKLTLEMTSPDYIRYHQALPMEVRDRLGREQRNLYKGISGDLVDAIYETLYAKSLHGPVPTTLLTGTALEGVIWDGERWTLALEHQQEGRSFTATTQGLVLATGYAPRVPSFLEPVRDRINWDARGRFDVTADYAVDTAGAEIFVQNAAEHTHSVTDPDLGMGPYRNSVILKAITGREIYRIEESIAFQQFGVPGRKRSQADIPRQLVKR</sequence>
<keyword evidence="8" id="KW-0521">NADP</keyword>
<evidence type="ECO:0000256" key="15">
    <source>
        <dbReference type="ARBA" id="ARBA00048407"/>
    </source>
</evidence>
<comment type="catalytic activity">
    <reaction evidence="15">
        <text>L-lysine + NADPH + O2 = N(6)-hydroxy-L-lysine + NADP(+) + H2O</text>
        <dbReference type="Rhea" id="RHEA:23228"/>
        <dbReference type="ChEBI" id="CHEBI:15377"/>
        <dbReference type="ChEBI" id="CHEBI:15379"/>
        <dbReference type="ChEBI" id="CHEBI:32551"/>
        <dbReference type="ChEBI" id="CHEBI:57783"/>
        <dbReference type="ChEBI" id="CHEBI:57820"/>
        <dbReference type="ChEBI" id="CHEBI:58349"/>
        <dbReference type="EC" id="1.14.13.59"/>
    </reaction>
</comment>
<dbReference type="InterPro" id="IPR025700">
    <property type="entry name" value="Lys/Orn_oxygenase"/>
</dbReference>
<evidence type="ECO:0000256" key="8">
    <source>
        <dbReference type="ARBA" id="ARBA00022857"/>
    </source>
</evidence>
<evidence type="ECO:0000256" key="10">
    <source>
        <dbReference type="ARBA" id="ARBA00023033"/>
    </source>
</evidence>
<dbReference type="PANTHER" id="PTHR42802:SF1">
    <property type="entry name" value="L-ORNITHINE N(5)-MONOOXYGENASE"/>
    <property type="match status" value="1"/>
</dbReference>
<dbReference type="OrthoDB" id="7527071at2"/>
<dbReference type="Pfam" id="PF13434">
    <property type="entry name" value="Lys_Orn_oxgnase"/>
    <property type="match status" value="1"/>
</dbReference>
<keyword evidence="17" id="KW-1185">Reference proteome</keyword>
<dbReference type="Gene3D" id="3.50.50.60">
    <property type="entry name" value="FAD/NAD(P)-binding domain"/>
    <property type="match status" value="1"/>
</dbReference>